<evidence type="ECO:0000313" key="11">
    <source>
        <dbReference type="EMBL" id="CCB89298.1"/>
    </source>
</evidence>
<keyword evidence="2 7" id="KW-0808">Transferase</keyword>
<evidence type="ECO:0000256" key="1">
    <source>
        <dbReference type="ARBA" id="ARBA00022428"/>
    </source>
</evidence>
<dbReference type="HOGENOM" id="CLU_006051_3_0_0"/>
<dbReference type="eggNOG" id="COG1165">
    <property type="taxonomic scope" value="Bacteria"/>
</dbReference>
<dbReference type="EMBL" id="FR872582">
    <property type="protein sequence ID" value="CCB89298.1"/>
    <property type="molecule type" value="Genomic_DNA"/>
</dbReference>
<evidence type="ECO:0000256" key="2">
    <source>
        <dbReference type="ARBA" id="ARBA00022679"/>
    </source>
</evidence>
<evidence type="ECO:0000259" key="9">
    <source>
        <dbReference type="Pfam" id="PF02776"/>
    </source>
</evidence>
<evidence type="ECO:0000259" key="10">
    <source>
        <dbReference type="Pfam" id="PF16582"/>
    </source>
</evidence>
<organism evidence="11 12">
    <name type="scientific">Simkania negevensis (strain ATCC VR-1471 / DSM 27360 / Z)</name>
    <dbReference type="NCBI Taxonomy" id="331113"/>
    <lineage>
        <taxon>Bacteria</taxon>
        <taxon>Pseudomonadati</taxon>
        <taxon>Chlamydiota</taxon>
        <taxon>Chlamydiia</taxon>
        <taxon>Parachlamydiales</taxon>
        <taxon>Simkaniaceae</taxon>
        <taxon>Simkania</taxon>
    </lineage>
</organism>
<dbReference type="Gene3D" id="3.40.50.1220">
    <property type="entry name" value="TPP-binding domain"/>
    <property type="match status" value="1"/>
</dbReference>
<gene>
    <name evidence="7 11" type="primary">menD</name>
    <name evidence="11" type="ordered locus">SNE_A14210</name>
</gene>
<dbReference type="KEGG" id="sng:SNE_A14210"/>
<evidence type="ECO:0000256" key="3">
    <source>
        <dbReference type="ARBA" id="ARBA00022723"/>
    </source>
</evidence>
<comment type="pathway">
    <text evidence="7">Quinol/quinone metabolism; menaquinone biosynthesis.</text>
</comment>
<dbReference type="GO" id="GO:0000287">
    <property type="term" value="F:magnesium ion binding"/>
    <property type="evidence" value="ECO:0007669"/>
    <property type="project" value="UniProtKB-UniRule"/>
</dbReference>
<dbReference type="InterPro" id="IPR032264">
    <property type="entry name" value="MenD_middle"/>
</dbReference>
<feature type="domain" description="Thiamine pyrophosphate enzyme TPP-binding" evidence="8">
    <location>
        <begin position="439"/>
        <end position="546"/>
    </location>
</feature>
<comment type="pathway">
    <text evidence="7">Quinol/quinone metabolism; 1,4-dihydroxy-2-naphthoate biosynthesis; 1,4-dihydroxy-2-naphthoate from chorismate: step 2/7.</text>
</comment>
<keyword evidence="1 7" id="KW-0474">Menaquinone biosynthesis</keyword>
<dbReference type="GO" id="GO:0070204">
    <property type="term" value="F:2-succinyl-5-enolpyruvyl-6-hydroxy-3-cyclohexene-1-carboxylic-acid synthase activity"/>
    <property type="evidence" value="ECO:0007669"/>
    <property type="project" value="UniProtKB-UniRule"/>
</dbReference>
<keyword evidence="3 7" id="KW-0479">Metal-binding</keyword>
<keyword evidence="5 7" id="KW-0786">Thiamine pyrophosphate</keyword>
<dbReference type="InterPro" id="IPR029061">
    <property type="entry name" value="THDP-binding"/>
</dbReference>
<dbReference type="SUPFAM" id="SSF52467">
    <property type="entry name" value="DHS-like NAD/FAD-binding domain"/>
    <property type="match status" value="1"/>
</dbReference>
<keyword evidence="12" id="KW-1185">Reference proteome</keyword>
<dbReference type="PIRSF" id="PIRSF004983">
    <property type="entry name" value="MenD"/>
    <property type="match status" value="1"/>
</dbReference>
<dbReference type="InterPro" id="IPR012001">
    <property type="entry name" value="Thiamin_PyroP_enz_TPP-bd_dom"/>
</dbReference>
<dbReference type="Gene3D" id="3.40.50.970">
    <property type="match status" value="2"/>
</dbReference>
<evidence type="ECO:0000256" key="7">
    <source>
        <dbReference type="HAMAP-Rule" id="MF_01659"/>
    </source>
</evidence>
<dbReference type="PANTHER" id="PTHR42916:SF1">
    <property type="entry name" value="PROTEIN PHYLLO, CHLOROPLASTIC"/>
    <property type="match status" value="1"/>
</dbReference>
<comment type="similarity">
    <text evidence="7">Belongs to the TPP enzyme family. MenD subfamily.</text>
</comment>
<dbReference type="CDD" id="cd07037">
    <property type="entry name" value="TPP_PYR_MenD"/>
    <property type="match status" value="1"/>
</dbReference>
<dbReference type="GO" id="GO:0030145">
    <property type="term" value="F:manganese ion binding"/>
    <property type="evidence" value="ECO:0007669"/>
    <property type="project" value="UniProtKB-UniRule"/>
</dbReference>
<dbReference type="Pfam" id="PF16582">
    <property type="entry name" value="TPP_enzyme_M_2"/>
    <property type="match status" value="1"/>
</dbReference>
<dbReference type="UniPathway" id="UPA00079"/>
<comment type="cofactor">
    <cofactor evidence="7">
        <name>thiamine diphosphate</name>
        <dbReference type="ChEBI" id="CHEBI:58937"/>
    </cofactor>
    <text evidence="7">Binds 1 thiamine pyrophosphate per subunit.</text>
</comment>
<dbReference type="CDD" id="cd02009">
    <property type="entry name" value="TPP_SHCHC_synthase"/>
    <property type="match status" value="1"/>
</dbReference>
<evidence type="ECO:0000256" key="5">
    <source>
        <dbReference type="ARBA" id="ARBA00023052"/>
    </source>
</evidence>
<feature type="domain" description="Thiamine pyrophosphate enzyme N-terminal TPP-binding" evidence="9">
    <location>
        <begin position="12"/>
        <end position="127"/>
    </location>
</feature>
<dbReference type="EC" id="2.2.1.9" evidence="7"/>
<dbReference type="InterPro" id="IPR004433">
    <property type="entry name" value="MenaQ_synth_MenD"/>
</dbReference>
<dbReference type="GO" id="GO:0009234">
    <property type="term" value="P:menaquinone biosynthetic process"/>
    <property type="evidence" value="ECO:0007669"/>
    <property type="project" value="UniProtKB-UniRule"/>
</dbReference>
<dbReference type="UniPathway" id="UPA01057">
    <property type="reaction ID" value="UER00164"/>
</dbReference>
<dbReference type="PANTHER" id="PTHR42916">
    <property type="entry name" value="2-SUCCINYL-5-ENOLPYRUVYL-6-HYDROXY-3-CYCLOHEXENE-1-CARBOXYLATE SYNTHASE"/>
    <property type="match status" value="1"/>
</dbReference>
<dbReference type="InterPro" id="IPR011766">
    <property type="entry name" value="TPP_enzyme_TPP-bd"/>
</dbReference>
<reference evidence="11 12" key="1">
    <citation type="journal article" date="2011" name="Mol. Biol. Evol.">
        <title>Unity in variety--the pan-genome of the Chlamydiae.</title>
        <authorList>
            <person name="Collingro A."/>
            <person name="Tischler P."/>
            <person name="Weinmaier T."/>
            <person name="Penz T."/>
            <person name="Heinz E."/>
            <person name="Brunham R.C."/>
            <person name="Read T.D."/>
            <person name="Bavoil P.M."/>
            <person name="Sachse K."/>
            <person name="Kahane S."/>
            <person name="Friedman M.G."/>
            <person name="Rattei T."/>
            <person name="Myers G.S."/>
            <person name="Horn M."/>
        </authorList>
    </citation>
    <scope>NUCLEOTIDE SEQUENCE [LARGE SCALE GENOMIC DNA]</scope>
    <source>
        <strain evidence="12">ATCC VR-1471 / Z</strain>
    </source>
</reference>
<keyword evidence="4 7" id="KW-0460">Magnesium</keyword>
<dbReference type="SUPFAM" id="SSF52518">
    <property type="entry name" value="Thiamin diphosphate-binding fold (THDP-binding)"/>
    <property type="match status" value="2"/>
</dbReference>
<evidence type="ECO:0000313" key="12">
    <source>
        <dbReference type="Proteomes" id="UP000000496"/>
    </source>
</evidence>
<dbReference type="OrthoDB" id="9791859at2"/>
<dbReference type="GO" id="GO:0030976">
    <property type="term" value="F:thiamine pyrophosphate binding"/>
    <property type="evidence" value="ECO:0007669"/>
    <property type="project" value="UniProtKB-UniRule"/>
</dbReference>
<sequence length="587" mass="65309">MSSRTGELNEKWAKLLIKELIHQGVRYFCIAPGSRSTSLTVAASEHPLANTFVHFDERALCFHALGYAKATGIPAAVIVTSGTAVGNLMPAVMEAHNDHVPMILLTSDRPPELRQTGANQTADQVKMFQNFVRWQEDFPCPDPHISPAFIGSTIATALAHALYAPAGPVQLNCMFREPFFENETENTHPSYERSIKGSQTQITLGEKHLAETQIEKLCDELSEHEKGVIVVGALPPNTSLEPLFTLSRLLQWPLFPDILSPLRSHVQAEGMVPTYDLILKSMSLNEDLTPDAILQFGNRFVSKKLLEWIRLKKPKCHTLVADHEWRMDPLHSLTHRVVADPWQVMEGLSKHLPGRAPAPWLQCWKEMNRITQKTLTHFFQEKKDLSEPALFHHLSRWIGEDRSLFIGNSLPIREADALFAPKQNCGPVFGNRGVSGIDGNIATATGIAKGLRKPLLAIMGDLTFLHDLTSLAQLKNSPVPITLLVINNDGGGIFSFLPIAKRKAVFEQFFVTPHGLNLEHAAPLFGLKYEKVTTLDEMETALQSGTTQSKILEMYTDRDETLALHKEIIAHVKEILTTSSSSLEAFT</sequence>
<comment type="subunit">
    <text evidence="7">Homodimer.</text>
</comment>
<feature type="domain" description="Menaquinone biosynthesis protein MenD middle" evidence="10">
    <location>
        <begin position="223"/>
        <end position="406"/>
    </location>
</feature>
<dbReference type="Pfam" id="PF02775">
    <property type="entry name" value="TPP_enzyme_C"/>
    <property type="match status" value="1"/>
</dbReference>
<evidence type="ECO:0000256" key="4">
    <source>
        <dbReference type="ARBA" id="ARBA00022842"/>
    </source>
</evidence>
<dbReference type="Pfam" id="PF02776">
    <property type="entry name" value="TPP_enzyme_N"/>
    <property type="match status" value="1"/>
</dbReference>
<dbReference type="NCBIfam" id="TIGR00173">
    <property type="entry name" value="menD"/>
    <property type="match status" value="1"/>
</dbReference>
<proteinExistence type="inferred from homology"/>
<comment type="function">
    <text evidence="7">Catalyzes the thiamine diphosphate-dependent decarboxylation of 2-oxoglutarate and the subsequent addition of the resulting succinic semialdehyde-thiamine pyrophosphate anion to isochorismate to yield 2-succinyl-5-enolpyruvyl-6-hydroxy-3-cyclohexene-1-carboxylate (SEPHCHC).</text>
</comment>
<comment type="catalytic activity">
    <reaction evidence="7">
        <text>isochorismate + 2-oxoglutarate + H(+) = 5-enolpyruvoyl-6-hydroxy-2-succinyl-cyclohex-3-ene-1-carboxylate + CO2</text>
        <dbReference type="Rhea" id="RHEA:25593"/>
        <dbReference type="ChEBI" id="CHEBI:15378"/>
        <dbReference type="ChEBI" id="CHEBI:16526"/>
        <dbReference type="ChEBI" id="CHEBI:16810"/>
        <dbReference type="ChEBI" id="CHEBI:29780"/>
        <dbReference type="ChEBI" id="CHEBI:58818"/>
        <dbReference type="EC" id="2.2.1.9"/>
    </reaction>
</comment>
<evidence type="ECO:0000256" key="6">
    <source>
        <dbReference type="ARBA" id="ARBA00023211"/>
    </source>
</evidence>
<comment type="cofactor">
    <cofactor evidence="7">
        <name>Mg(2+)</name>
        <dbReference type="ChEBI" id="CHEBI:18420"/>
    </cofactor>
    <cofactor evidence="7">
        <name>Mn(2+)</name>
        <dbReference type="ChEBI" id="CHEBI:29035"/>
    </cofactor>
</comment>
<dbReference type="Proteomes" id="UP000000496">
    <property type="component" value="Chromosome gsn.131"/>
</dbReference>
<name>F8L8Z3_SIMNZ</name>
<dbReference type="RefSeq" id="WP_013943765.1">
    <property type="nucleotide sequence ID" value="NC_015713.1"/>
</dbReference>
<protein>
    <recommendedName>
        <fullName evidence="7">2-succinyl-5-enolpyruvyl-6-hydroxy-3-cyclohexene-1-carboxylate synthase</fullName>
        <shortName evidence="7">SEPHCHC synthase</shortName>
        <ecNumber evidence="7">2.2.1.9</ecNumber>
    </recommendedName>
    <alternativeName>
        <fullName evidence="7">Menaquinone biosynthesis protein MenD</fullName>
    </alternativeName>
</protein>
<dbReference type="STRING" id="331113.SNE_A14210"/>
<accession>F8L8Z3</accession>
<dbReference type="AlphaFoldDB" id="F8L8Z3"/>
<dbReference type="InterPro" id="IPR029035">
    <property type="entry name" value="DHS-like_NAD/FAD-binding_dom"/>
</dbReference>
<dbReference type="HAMAP" id="MF_01659">
    <property type="entry name" value="MenD"/>
    <property type="match status" value="1"/>
</dbReference>
<evidence type="ECO:0000259" key="8">
    <source>
        <dbReference type="Pfam" id="PF02775"/>
    </source>
</evidence>
<keyword evidence="6 7" id="KW-0464">Manganese</keyword>